<protein>
    <recommendedName>
        <fullName evidence="13 15">3-deoxy-D-manno-octulosonic acid kinase</fullName>
        <shortName evidence="15">Kdo kinase</shortName>
        <ecNumber evidence="4 15">2.7.1.166</ecNumber>
    </recommendedName>
</protein>
<evidence type="ECO:0000256" key="13">
    <source>
        <dbReference type="ARBA" id="ARBA00029511"/>
    </source>
</evidence>
<reference evidence="16 17" key="2">
    <citation type="submission" date="2018-03" db="EMBL/GenBank/DDBJ databases">
        <title>Genetic Diversity and Phenotypic Plasticity of AHL Mediated Quorum Sensing in Environmental Strains of Vibrio mediterranei.</title>
        <authorList>
            <person name="Lantoine F."/>
            <person name="Vouve F."/>
        </authorList>
    </citation>
    <scope>NUCLEOTIDE SEQUENCE [LARGE SCALE GENOMIC DNA]</scope>
    <source>
        <strain evidence="16 17">17LN0615E</strain>
    </source>
</reference>
<evidence type="ECO:0000256" key="3">
    <source>
        <dbReference type="ARBA" id="ARBA00010327"/>
    </source>
</evidence>
<name>A0ABX5DD10_9VIBR</name>
<reference evidence="16 17" key="1">
    <citation type="submission" date="2017-09" db="EMBL/GenBank/DDBJ databases">
        <authorList>
            <person name="Girard L."/>
            <person name="Lami R."/>
            <person name="Suzuki M."/>
            <person name="Baudart J."/>
        </authorList>
    </citation>
    <scope>NUCLEOTIDE SEQUENCE [LARGE SCALE GENOMIC DNA]</scope>
    <source>
        <strain evidence="16 17">17LN0615E</strain>
    </source>
</reference>
<dbReference type="HAMAP" id="MF_00521">
    <property type="entry name" value="KDO_kinase"/>
    <property type="match status" value="1"/>
</dbReference>
<dbReference type="Gene3D" id="1.10.510.10">
    <property type="entry name" value="Transferase(Phosphotransferase) domain 1"/>
    <property type="match status" value="1"/>
</dbReference>
<keyword evidence="11 15" id="KW-0448">Lipopolysaccharide biosynthesis</keyword>
<dbReference type="InterPro" id="IPR011009">
    <property type="entry name" value="Kinase-like_dom_sf"/>
</dbReference>
<keyword evidence="12 15" id="KW-0472">Membrane</keyword>
<keyword evidence="6 15" id="KW-0997">Cell inner membrane</keyword>
<gene>
    <name evidence="15" type="primary">kdkA</name>
    <name evidence="16" type="ORF">COR51_12400</name>
</gene>
<comment type="pathway">
    <text evidence="2 15">Bacterial outer membrane biogenesis; LPS core biosynthesis.</text>
</comment>
<proteinExistence type="inferred from homology"/>
<keyword evidence="5 15" id="KW-1003">Cell membrane</keyword>
<comment type="subcellular location">
    <subcellularLocation>
        <location evidence="1 15">Cell inner membrane</location>
        <topology evidence="1 15">Peripheral membrane protein</topology>
        <orientation evidence="1 15">Cytoplasmic side</orientation>
    </subcellularLocation>
</comment>
<keyword evidence="10 15" id="KW-0067">ATP-binding</keyword>
<comment type="caution">
    <text evidence="16">The sequence shown here is derived from an EMBL/GenBank/DDBJ whole genome shotgun (WGS) entry which is preliminary data.</text>
</comment>
<dbReference type="GO" id="GO:0016301">
    <property type="term" value="F:kinase activity"/>
    <property type="evidence" value="ECO:0007669"/>
    <property type="project" value="UniProtKB-KW"/>
</dbReference>
<evidence type="ECO:0000313" key="17">
    <source>
        <dbReference type="Proteomes" id="UP000238163"/>
    </source>
</evidence>
<accession>A0ABX5DD10</accession>
<evidence type="ECO:0000256" key="1">
    <source>
        <dbReference type="ARBA" id="ARBA00004515"/>
    </source>
</evidence>
<evidence type="ECO:0000256" key="9">
    <source>
        <dbReference type="ARBA" id="ARBA00022777"/>
    </source>
</evidence>
<keyword evidence="9 15" id="KW-0418">Kinase</keyword>
<keyword evidence="17" id="KW-1185">Reference proteome</keyword>
<dbReference type="NCBIfam" id="NF002475">
    <property type="entry name" value="PRK01723.1"/>
    <property type="match status" value="1"/>
</dbReference>
<evidence type="ECO:0000256" key="11">
    <source>
        <dbReference type="ARBA" id="ARBA00022985"/>
    </source>
</evidence>
<organism evidence="16 17">
    <name type="scientific">Vibrio mediterranei</name>
    <dbReference type="NCBI Taxonomy" id="689"/>
    <lineage>
        <taxon>Bacteria</taxon>
        <taxon>Pseudomonadati</taxon>
        <taxon>Pseudomonadota</taxon>
        <taxon>Gammaproteobacteria</taxon>
        <taxon>Vibrionales</taxon>
        <taxon>Vibrionaceae</taxon>
        <taxon>Vibrio</taxon>
    </lineage>
</organism>
<keyword evidence="7 15" id="KW-0808">Transferase</keyword>
<evidence type="ECO:0000256" key="8">
    <source>
        <dbReference type="ARBA" id="ARBA00022741"/>
    </source>
</evidence>
<evidence type="ECO:0000256" key="12">
    <source>
        <dbReference type="ARBA" id="ARBA00023136"/>
    </source>
</evidence>
<evidence type="ECO:0000256" key="5">
    <source>
        <dbReference type="ARBA" id="ARBA00022475"/>
    </source>
</evidence>
<evidence type="ECO:0000256" key="6">
    <source>
        <dbReference type="ARBA" id="ARBA00022519"/>
    </source>
</evidence>
<evidence type="ECO:0000256" key="15">
    <source>
        <dbReference type="HAMAP-Rule" id="MF_00521"/>
    </source>
</evidence>
<evidence type="ECO:0000256" key="4">
    <source>
        <dbReference type="ARBA" id="ARBA00011988"/>
    </source>
</evidence>
<evidence type="ECO:0000256" key="14">
    <source>
        <dbReference type="ARBA" id="ARBA00034417"/>
    </source>
</evidence>
<comment type="catalytic activity">
    <reaction evidence="14 15">
        <text>an alpha-Kdo-(2-&gt;6)-lipid IVA + ATP = a 4-O-phospho-alpha-Kdo-(2-&gt;6)-lipid IVA + ADP + H(+)</text>
        <dbReference type="Rhea" id="RHEA:74271"/>
        <dbReference type="ChEBI" id="CHEBI:15378"/>
        <dbReference type="ChEBI" id="CHEBI:30616"/>
        <dbReference type="ChEBI" id="CHEBI:176428"/>
        <dbReference type="ChEBI" id="CHEBI:193140"/>
        <dbReference type="ChEBI" id="CHEBI:456216"/>
        <dbReference type="EC" id="2.7.1.166"/>
    </reaction>
</comment>
<sequence>MQGGGMNVKSDGWKMTLHLHAAPLYWSKKLKTVKNNNTTYWFDESLLKEPIEKVFDPQYWQDNNRVIGSAQGRGTTWFVETQTIEGALRHYRRGGLFGKLVKDQYWFSSWDKTRSYQEFQLLQTLIKAGVNVPRPIAAQATKIGLYYKADLLSEKIPNARDLVSILQEQALPEAMYRKIGEEIRKMHQVQVNHTDLNIHNILIDEQEKVWIIDFDKCYEQSGEQWKIENFERLQRSFLKERNKRSVYFSGQELEILKREILKV</sequence>
<evidence type="ECO:0000256" key="7">
    <source>
        <dbReference type="ARBA" id="ARBA00022679"/>
    </source>
</evidence>
<dbReference type="EMBL" id="NWTN01000006">
    <property type="protein sequence ID" value="PRQ67365.1"/>
    <property type="molecule type" value="Genomic_DNA"/>
</dbReference>
<dbReference type="Pfam" id="PF06293">
    <property type="entry name" value="Kdo"/>
    <property type="match status" value="1"/>
</dbReference>
<evidence type="ECO:0000256" key="2">
    <source>
        <dbReference type="ARBA" id="ARBA00004713"/>
    </source>
</evidence>
<dbReference type="Proteomes" id="UP000238163">
    <property type="component" value="Unassembled WGS sequence"/>
</dbReference>
<evidence type="ECO:0000256" key="10">
    <source>
        <dbReference type="ARBA" id="ARBA00022840"/>
    </source>
</evidence>
<dbReference type="InterPro" id="IPR022826">
    <property type="entry name" value="KDO_kinase"/>
</dbReference>
<dbReference type="EC" id="2.7.1.166" evidence="4 15"/>
<comment type="function">
    <text evidence="15">Catalyzes the ATP-dependent phosphorylation of the 3-deoxy-D-manno-octulosonic acid (Kdo) residue in Kdo-lipid IV(A) at the 4-OH position.</text>
</comment>
<feature type="active site" evidence="15">
    <location>
        <position position="195"/>
    </location>
</feature>
<evidence type="ECO:0000313" key="16">
    <source>
        <dbReference type="EMBL" id="PRQ67365.1"/>
    </source>
</evidence>
<dbReference type="SUPFAM" id="SSF56112">
    <property type="entry name" value="Protein kinase-like (PK-like)"/>
    <property type="match status" value="1"/>
</dbReference>
<keyword evidence="8 15" id="KW-0547">Nucleotide-binding</keyword>
<comment type="similarity">
    <text evidence="3 15">Belongs to the protein kinase superfamily. KdkA/RfaP family.</text>
</comment>